<gene>
    <name evidence="2" type="ORF">FHR23_001640</name>
</gene>
<evidence type="ECO:0000313" key="2">
    <source>
        <dbReference type="EMBL" id="MBB5718717.1"/>
    </source>
</evidence>
<dbReference type="Proteomes" id="UP000554342">
    <property type="component" value="Unassembled WGS sequence"/>
</dbReference>
<dbReference type="Gene3D" id="1.10.10.10">
    <property type="entry name" value="Winged helix-like DNA-binding domain superfamily/Winged helix DNA-binding domain"/>
    <property type="match status" value="1"/>
</dbReference>
<dbReference type="SUPFAM" id="SSF88659">
    <property type="entry name" value="Sigma3 and sigma4 domains of RNA polymerase sigma factors"/>
    <property type="match status" value="1"/>
</dbReference>
<organism evidence="2 3">
    <name type="scientific">Stakelama sediminis</name>
    <dbReference type="NCBI Taxonomy" id="463200"/>
    <lineage>
        <taxon>Bacteria</taxon>
        <taxon>Pseudomonadati</taxon>
        <taxon>Pseudomonadota</taxon>
        <taxon>Alphaproteobacteria</taxon>
        <taxon>Sphingomonadales</taxon>
        <taxon>Sphingomonadaceae</taxon>
        <taxon>Stakelama</taxon>
    </lineage>
</organism>
<dbReference type="EMBL" id="JACIJI010000002">
    <property type="protein sequence ID" value="MBB5718717.1"/>
    <property type="molecule type" value="Genomic_DNA"/>
</dbReference>
<dbReference type="InterPro" id="IPR013324">
    <property type="entry name" value="RNA_pol_sigma_r3/r4-like"/>
</dbReference>
<evidence type="ECO:0000313" key="3">
    <source>
        <dbReference type="Proteomes" id="UP000554342"/>
    </source>
</evidence>
<keyword evidence="2" id="KW-0418">Kinase</keyword>
<dbReference type="GO" id="GO:0006352">
    <property type="term" value="P:DNA-templated transcription initiation"/>
    <property type="evidence" value="ECO:0007669"/>
    <property type="project" value="InterPro"/>
</dbReference>
<keyword evidence="2" id="KW-0808">Transferase</keyword>
<comment type="caution">
    <text evidence="2">The sequence shown here is derived from an EMBL/GenBank/DDBJ whole genome shotgun (WGS) entry which is preliminary data.</text>
</comment>
<dbReference type="GO" id="GO:0003677">
    <property type="term" value="F:DNA binding"/>
    <property type="evidence" value="ECO:0007669"/>
    <property type="project" value="InterPro"/>
</dbReference>
<evidence type="ECO:0000259" key="1">
    <source>
        <dbReference type="Pfam" id="PF08281"/>
    </source>
</evidence>
<sequence>MDDDLNRRYNDALDLLPPLSRTVFLLSRVDDLAYADIAWRCGIDAAEVQLRLADTLFDIGRALDGHVTIAMHLRGELMIWRAAAARYRLRRRHWRLGRCYREAQARLAPRDPWHRRFINKIKGLM</sequence>
<proteinExistence type="predicted"/>
<dbReference type="Pfam" id="PF08281">
    <property type="entry name" value="Sigma70_r4_2"/>
    <property type="match status" value="1"/>
</dbReference>
<dbReference type="InterPro" id="IPR036388">
    <property type="entry name" value="WH-like_DNA-bd_sf"/>
</dbReference>
<name>A0A840YYU7_9SPHN</name>
<dbReference type="InterPro" id="IPR013249">
    <property type="entry name" value="RNA_pol_sigma70_r4_t2"/>
</dbReference>
<reference evidence="2 3" key="1">
    <citation type="submission" date="2020-08" db="EMBL/GenBank/DDBJ databases">
        <title>Genomic Encyclopedia of Type Strains, Phase IV (KMG-IV): sequencing the most valuable type-strain genomes for metagenomic binning, comparative biology and taxonomic classification.</title>
        <authorList>
            <person name="Goeker M."/>
        </authorList>
    </citation>
    <scope>NUCLEOTIDE SEQUENCE [LARGE SCALE GENOMIC DNA]</scope>
    <source>
        <strain evidence="2 3">DSM 27203</strain>
    </source>
</reference>
<accession>A0A840YYU7</accession>
<dbReference type="RefSeq" id="WP_221227429.1">
    <property type="nucleotide sequence ID" value="NZ_BAABIF010000013.1"/>
</dbReference>
<dbReference type="AlphaFoldDB" id="A0A840YYU7"/>
<dbReference type="GO" id="GO:0016301">
    <property type="term" value="F:kinase activity"/>
    <property type="evidence" value="ECO:0007669"/>
    <property type="project" value="UniProtKB-KW"/>
</dbReference>
<keyword evidence="3" id="KW-1185">Reference proteome</keyword>
<dbReference type="GO" id="GO:0016987">
    <property type="term" value="F:sigma factor activity"/>
    <property type="evidence" value="ECO:0007669"/>
    <property type="project" value="InterPro"/>
</dbReference>
<feature type="domain" description="RNA polymerase sigma factor 70 region 4 type 2" evidence="1">
    <location>
        <begin position="9"/>
        <end position="53"/>
    </location>
</feature>
<protein>
    <submittedName>
        <fullName evidence="2">Cytidylate kinase</fullName>
    </submittedName>
</protein>